<feature type="region of interest" description="Disordered" evidence="1">
    <location>
        <begin position="1"/>
        <end position="80"/>
    </location>
</feature>
<evidence type="ECO:0000313" key="2">
    <source>
        <dbReference type="EMBL" id="KAF1976331.1"/>
    </source>
</evidence>
<evidence type="ECO:0000256" key="1">
    <source>
        <dbReference type="SAM" id="MobiDB-lite"/>
    </source>
</evidence>
<dbReference type="Proteomes" id="UP000800036">
    <property type="component" value="Unassembled WGS sequence"/>
</dbReference>
<proteinExistence type="predicted"/>
<feature type="compositionally biased region" description="Gly residues" evidence="1">
    <location>
        <begin position="65"/>
        <end position="79"/>
    </location>
</feature>
<organism evidence="2 3">
    <name type="scientific">Bimuria novae-zelandiae CBS 107.79</name>
    <dbReference type="NCBI Taxonomy" id="1447943"/>
    <lineage>
        <taxon>Eukaryota</taxon>
        <taxon>Fungi</taxon>
        <taxon>Dikarya</taxon>
        <taxon>Ascomycota</taxon>
        <taxon>Pezizomycotina</taxon>
        <taxon>Dothideomycetes</taxon>
        <taxon>Pleosporomycetidae</taxon>
        <taxon>Pleosporales</taxon>
        <taxon>Massarineae</taxon>
        <taxon>Didymosphaeriaceae</taxon>
        <taxon>Bimuria</taxon>
    </lineage>
</organism>
<feature type="compositionally biased region" description="Basic and acidic residues" evidence="1">
    <location>
        <begin position="334"/>
        <end position="351"/>
    </location>
</feature>
<gene>
    <name evidence="2" type="ORF">BU23DRAFT_566002</name>
</gene>
<dbReference type="AlphaFoldDB" id="A0A6A5VGN9"/>
<keyword evidence="3" id="KW-1185">Reference proteome</keyword>
<reference evidence="2" key="1">
    <citation type="journal article" date="2020" name="Stud. Mycol.">
        <title>101 Dothideomycetes genomes: a test case for predicting lifestyles and emergence of pathogens.</title>
        <authorList>
            <person name="Haridas S."/>
            <person name="Albert R."/>
            <person name="Binder M."/>
            <person name="Bloem J."/>
            <person name="Labutti K."/>
            <person name="Salamov A."/>
            <person name="Andreopoulos B."/>
            <person name="Baker S."/>
            <person name="Barry K."/>
            <person name="Bills G."/>
            <person name="Bluhm B."/>
            <person name="Cannon C."/>
            <person name="Castanera R."/>
            <person name="Culley D."/>
            <person name="Daum C."/>
            <person name="Ezra D."/>
            <person name="Gonzalez J."/>
            <person name="Henrissat B."/>
            <person name="Kuo A."/>
            <person name="Liang C."/>
            <person name="Lipzen A."/>
            <person name="Lutzoni F."/>
            <person name="Magnuson J."/>
            <person name="Mondo S."/>
            <person name="Nolan M."/>
            <person name="Ohm R."/>
            <person name="Pangilinan J."/>
            <person name="Park H.-J."/>
            <person name="Ramirez L."/>
            <person name="Alfaro M."/>
            <person name="Sun H."/>
            <person name="Tritt A."/>
            <person name="Yoshinaga Y."/>
            <person name="Zwiers L.-H."/>
            <person name="Turgeon B."/>
            <person name="Goodwin S."/>
            <person name="Spatafora J."/>
            <person name="Crous P."/>
            <person name="Grigoriev I."/>
        </authorList>
    </citation>
    <scope>NUCLEOTIDE SEQUENCE</scope>
    <source>
        <strain evidence="2">CBS 107.79</strain>
    </source>
</reference>
<accession>A0A6A5VGN9</accession>
<feature type="region of interest" description="Disordered" evidence="1">
    <location>
        <begin position="330"/>
        <end position="351"/>
    </location>
</feature>
<evidence type="ECO:0000313" key="3">
    <source>
        <dbReference type="Proteomes" id="UP000800036"/>
    </source>
</evidence>
<sequence length="351" mass="38567">MSNRGFNPPKRPSNPGAGGNREGRGGRGLGGRGNRGKPFGRGAWGGGLGAGAGGRGARPTADGAAGRGRGGGAGRGRGAAHGEAANYGVETCRVCGLVGCSDSSHGHLRRLMERPKVQDNPKAFLPLRNFFPQADLPEGTGRRLHDVYCPNCLKFKSQHNKQPWQLDEWEEPCATCPQQHSPGLTDYFCPRRWCTWGWYKNDMARVPYVDEGISIMPSPDEVEQLSAMEYRGLNNMRPLTAIRQEKRKAEELTPEGYMERLKHDIEEHAQRTHQFSGAFKTTNAEDTELKARERRAKEACCRIGGHASTEATQVPLPPVTEAEVEAWAEELDEVSARHAEQRGRKTNDDAD</sequence>
<dbReference type="EMBL" id="ML976667">
    <property type="protein sequence ID" value="KAF1976331.1"/>
    <property type="molecule type" value="Genomic_DNA"/>
</dbReference>
<name>A0A6A5VGN9_9PLEO</name>
<protein>
    <submittedName>
        <fullName evidence="2">Uncharacterized protein</fullName>
    </submittedName>
</protein>
<feature type="compositionally biased region" description="Gly residues" evidence="1">
    <location>
        <begin position="42"/>
        <end position="56"/>
    </location>
</feature>
<feature type="compositionally biased region" description="Gly residues" evidence="1">
    <location>
        <begin position="16"/>
        <end position="33"/>
    </location>
</feature>